<dbReference type="SUPFAM" id="SSF47769">
    <property type="entry name" value="SAM/Pointed domain"/>
    <property type="match status" value="1"/>
</dbReference>
<dbReference type="GeneID" id="109590456"/>
<dbReference type="InterPro" id="IPR013761">
    <property type="entry name" value="SAM/pointed_sf"/>
</dbReference>
<reference evidence="3" key="1">
    <citation type="journal article" date="2010" name="Nature">
        <title>The Amphimedon queenslandica genome and the evolution of animal complexity.</title>
        <authorList>
            <person name="Srivastava M."/>
            <person name="Simakov O."/>
            <person name="Chapman J."/>
            <person name="Fahey B."/>
            <person name="Gauthier M.E."/>
            <person name="Mitros T."/>
            <person name="Richards G.S."/>
            <person name="Conaco C."/>
            <person name="Dacre M."/>
            <person name="Hellsten U."/>
            <person name="Larroux C."/>
            <person name="Putnam N.H."/>
            <person name="Stanke M."/>
            <person name="Adamska M."/>
            <person name="Darling A."/>
            <person name="Degnan S.M."/>
            <person name="Oakley T.H."/>
            <person name="Plachetzki D.C."/>
            <person name="Zhai Y."/>
            <person name="Adamski M."/>
            <person name="Calcino A."/>
            <person name="Cummins S.F."/>
            <person name="Goodstein D.M."/>
            <person name="Harris C."/>
            <person name="Jackson D.J."/>
            <person name="Leys S.P."/>
            <person name="Shu S."/>
            <person name="Woodcroft B.J."/>
            <person name="Vervoort M."/>
            <person name="Kosik K.S."/>
            <person name="Manning G."/>
            <person name="Degnan B.M."/>
            <person name="Rokhsar D.S."/>
        </authorList>
    </citation>
    <scope>NUCLEOTIDE SEQUENCE [LARGE SCALE GENOMIC DNA]</scope>
</reference>
<proteinExistence type="predicted"/>
<protein>
    <recommendedName>
        <fullName evidence="1">SAM domain-containing protein</fullName>
    </recommendedName>
</protein>
<feature type="domain" description="SAM" evidence="1">
    <location>
        <begin position="133"/>
        <end position="174"/>
    </location>
</feature>
<dbReference type="RefSeq" id="XP_019861932.1">
    <property type="nucleotide sequence ID" value="XM_020006373.1"/>
</dbReference>
<dbReference type="InterPro" id="IPR001660">
    <property type="entry name" value="SAM"/>
</dbReference>
<accession>A0AAN0JYD5</accession>
<evidence type="ECO:0000313" key="3">
    <source>
        <dbReference type="Proteomes" id="UP000007879"/>
    </source>
</evidence>
<sequence>IQDRAAEDAVVEELTISTDSNTAGAFAPNPAMPKQHPSSYMIEDEDLSEAASKLTETDVAQLLKRMGLHDSAEFVQTTGISGDIVYSLLTMPSPDLKELQIPNRIYELRFQVQFKRLLEKKELEHVFSSELLAQFLMENKRFSQYAKVVRENELDGEMLLLASDDVYRDLGISSLYQVLIKKELEKKLKDF</sequence>
<dbReference type="KEGG" id="aqu:109590456"/>
<name>A0AAN0JYD5_AMPQE</name>
<dbReference type="Proteomes" id="UP000007879">
    <property type="component" value="Unassembled WGS sequence"/>
</dbReference>
<dbReference type="Pfam" id="PF00536">
    <property type="entry name" value="SAM_1"/>
    <property type="match status" value="1"/>
</dbReference>
<evidence type="ECO:0000259" key="1">
    <source>
        <dbReference type="Pfam" id="PF00536"/>
    </source>
</evidence>
<reference evidence="2" key="2">
    <citation type="submission" date="2024-06" db="UniProtKB">
        <authorList>
            <consortium name="EnsemblMetazoa"/>
        </authorList>
    </citation>
    <scope>IDENTIFICATION</scope>
</reference>
<dbReference type="Gene3D" id="1.10.150.50">
    <property type="entry name" value="Transcription Factor, Ets-1"/>
    <property type="match status" value="1"/>
</dbReference>
<keyword evidence="3" id="KW-1185">Reference proteome</keyword>
<dbReference type="EnsemblMetazoa" id="XM_020006373.1">
    <property type="protein sequence ID" value="XP_019861932.1"/>
    <property type="gene ID" value="LOC109590456"/>
</dbReference>
<organism evidence="2 3">
    <name type="scientific">Amphimedon queenslandica</name>
    <name type="common">Sponge</name>
    <dbReference type="NCBI Taxonomy" id="400682"/>
    <lineage>
        <taxon>Eukaryota</taxon>
        <taxon>Metazoa</taxon>
        <taxon>Porifera</taxon>
        <taxon>Demospongiae</taxon>
        <taxon>Heteroscleromorpha</taxon>
        <taxon>Haplosclerida</taxon>
        <taxon>Niphatidae</taxon>
        <taxon>Amphimedon</taxon>
    </lineage>
</organism>
<evidence type="ECO:0000313" key="2">
    <source>
        <dbReference type="EnsemblMetazoa" id="XP_019861932.1"/>
    </source>
</evidence>
<dbReference type="AlphaFoldDB" id="A0AAN0JYD5"/>